<evidence type="ECO:0000256" key="2">
    <source>
        <dbReference type="ARBA" id="ARBA00004191"/>
    </source>
</evidence>
<dbReference type="InterPro" id="IPR004963">
    <property type="entry name" value="PAE/NOTUM"/>
</dbReference>
<comment type="function">
    <text evidence="1 6">Hydrolyzes acetyl esters in homogalacturonan regions of pectin. In type I primary cell wall, galacturonic acid residues of pectin can be acetylated at the O-2 and O-3 positions. Decreasing the degree of acetylation of pectin gels in vitro alters their physical properties.</text>
</comment>
<evidence type="ECO:0000256" key="5">
    <source>
        <dbReference type="ARBA" id="ARBA00023316"/>
    </source>
</evidence>
<keyword evidence="4 6" id="KW-0134">Cell wall</keyword>
<dbReference type="EC" id="3.1.1.-" evidence="6"/>
<dbReference type="Proteomes" id="UP000743370">
    <property type="component" value="Unassembled WGS sequence"/>
</dbReference>
<dbReference type="AlphaFoldDB" id="A0A8T0K8B3"/>
<comment type="caution">
    <text evidence="7">The sequence shown here is derived from an EMBL/GenBank/DDBJ whole genome shotgun (WGS) entry which is preliminary data.</text>
</comment>
<reference evidence="7 8" key="1">
    <citation type="submission" date="2020-05" db="EMBL/GenBank/DDBJ databases">
        <title>Vigna angularis (adzuki bean) Var. LongXiaoDou No. 4 denovo assembly.</title>
        <authorList>
            <person name="Xiang H."/>
        </authorList>
    </citation>
    <scope>NUCLEOTIDE SEQUENCE [LARGE SCALE GENOMIC DNA]</scope>
    <source>
        <tissue evidence="7">Leaf</tissue>
    </source>
</reference>
<evidence type="ECO:0000313" key="7">
    <source>
        <dbReference type="EMBL" id="KAG2395499.1"/>
    </source>
</evidence>
<dbReference type="GO" id="GO:0071555">
    <property type="term" value="P:cell wall organization"/>
    <property type="evidence" value="ECO:0007669"/>
    <property type="project" value="UniProtKB-KW"/>
</dbReference>
<dbReference type="EMBL" id="JABFOF010000006">
    <property type="protein sequence ID" value="KAG2395499.1"/>
    <property type="molecule type" value="Genomic_DNA"/>
</dbReference>
<organism evidence="7 8">
    <name type="scientific">Phaseolus angularis</name>
    <name type="common">Azuki bean</name>
    <name type="synonym">Vigna angularis</name>
    <dbReference type="NCBI Taxonomy" id="3914"/>
    <lineage>
        <taxon>Eukaryota</taxon>
        <taxon>Viridiplantae</taxon>
        <taxon>Streptophyta</taxon>
        <taxon>Embryophyta</taxon>
        <taxon>Tracheophyta</taxon>
        <taxon>Spermatophyta</taxon>
        <taxon>Magnoliopsida</taxon>
        <taxon>eudicotyledons</taxon>
        <taxon>Gunneridae</taxon>
        <taxon>Pentapetalae</taxon>
        <taxon>rosids</taxon>
        <taxon>fabids</taxon>
        <taxon>Fabales</taxon>
        <taxon>Fabaceae</taxon>
        <taxon>Papilionoideae</taxon>
        <taxon>50 kb inversion clade</taxon>
        <taxon>NPAAA clade</taxon>
        <taxon>indigoferoid/millettioid clade</taxon>
        <taxon>Phaseoleae</taxon>
        <taxon>Vigna</taxon>
    </lineage>
</organism>
<protein>
    <recommendedName>
        <fullName evidence="6">Pectin acetylesterase</fullName>
        <ecNumber evidence="6">3.1.1.-</ecNumber>
    </recommendedName>
</protein>
<keyword evidence="6" id="KW-0964">Secreted</keyword>
<comment type="similarity">
    <text evidence="3 6">Belongs to the pectinacetylesterase family.</text>
</comment>
<keyword evidence="6" id="KW-0378">Hydrolase</keyword>
<dbReference type="GO" id="GO:0016787">
    <property type="term" value="F:hydrolase activity"/>
    <property type="evidence" value="ECO:0007669"/>
    <property type="project" value="UniProtKB-KW"/>
</dbReference>
<name>A0A8T0K8B3_PHAAN</name>
<evidence type="ECO:0000256" key="4">
    <source>
        <dbReference type="ARBA" id="ARBA00022512"/>
    </source>
</evidence>
<keyword evidence="5 6" id="KW-0961">Cell wall biogenesis/degradation</keyword>
<proteinExistence type="inferred from homology"/>
<evidence type="ECO:0000256" key="3">
    <source>
        <dbReference type="ARBA" id="ARBA00005784"/>
    </source>
</evidence>
<evidence type="ECO:0000256" key="1">
    <source>
        <dbReference type="ARBA" id="ARBA00003534"/>
    </source>
</evidence>
<comment type="subcellular location">
    <subcellularLocation>
        <location evidence="2 6">Secreted</location>
        <location evidence="2 6">Cell wall</location>
    </subcellularLocation>
</comment>
<accession>A0A8T0K8B3</accession>
<gene>
    <name evidence="7" type="ORF">HKW66_Vig0071250</name>
</gene>
<dbReference type="Pfam" id="PF03283">
    <property type="entry name" value="PAE"/>
    <property type="match status" value="1"/>
</dbReference>
<evidence type="ECO:0000313" key="8">
    <source>
        <dbReference type="Proteomes" id="UP000743370"/>
    </source>
</evidence>
<sequence length="181" mass="20643">MACFAVMLRQCDIVIRYMVSWVNVEGVPVGINFVENAVAKGAVYLDGSPLAYHFHKGSEVGINNWIVHFEHPHLVKLCGSRVEGDRLLLAHMLKEKGDLMELVDRRLVQTSRKMSVVDEVVTEASEVLDEKRMEAMRKYYSELSIEVPWTASSTFASDLYPTHLDSHKRMLEMDISIILNF</sequence>
<evidence type="ECO:0000256" key="6">
    <source>
        <dbReference type="RuleBase" id="RU363114"/>
    </source>
</evidence>